<dbReference type="InterPro" id="IPR014512">
    <property type="entry name" value="O_gly_hydro"/>
</dbReference>
<dbReference type="SUPFAM" id="SSF48208">
    <property type="entry name" value="Six-hairpin glycosidases"/>
    <property type="match status" value="1"/>
</dbReference>
<dbReference type="AlphaFoldDB" id="A0A412GVE6"/>
<comment type="caution">
    <text evidence="1">The sequence shown here is derived from an EMBL/GenBank/DDBJ whole genome shotgun (WGS) entry which is preliminary data.</text>
</comment>
<organism evidence="1 2">
    <name type="scientific">Phocaeicola coprocola</name>
    <dbReference type="NCBI Taxonomy" id="310298"/>
    <lineage>
        <taxon>Bacteria</taxon>
        <taxon>Pseudomonadati</taxon>
        <taxon>Bacteroidota</taxon>
        <taxon>Bacteroidia</taxon>
        <taxon>Bacteroidales</taxon>
        <taxon>Bacteroidaceae</taxon>
        <taxon>Phocaeicola</taxon>
    </lineage>
</organism>
<accession>A0A412GVE6</accession>
<gene>
    <name evidence="1" type="ORF">DWY20_03255</name>
</gene>
<dbReference type="RefSeq" id="WP_022125590.1">
    <property type="nucleotide sequence ID" value="NZ_CATZZN010000089.1"/>
</dbReference>
<dbReference type="Gene3D" id="1.50.10.20">
    <property type="match status" value="1"/>
</dbReference>
<dbReference type="Pfam" id="PF03663">
    <property type="entry name" value="Glyco_hydro_76"/>
    <property type="match status" value="1"/>
</dbReference>
<dbReference type="GO" id="GO:0005975">
    <property type="term" value="P:carbohydrate metabolic process"/>
    <property type="evidence" value="ECO:0007669"/>
    <property type="project" value="InterPro"/>
</dbReference>
<dbReference type="InterPro" id="IPR053169">
    <property type="entry name" value="MUG_Protein"/>
</dbReference>
<dbReference type="PIRSF" id="PIRSF021505">
    <property type="entry name" value="O_gly_hdrol"/>
    <property type="match status" value="1"/>
</dbReference>
<evidence type="ECO:0000313" key="2">
    <source>
        <dbReference type="Proteomes" id="UP000285864"/>
    </source>
</evidence>
<keyword evidence="2" id="KW-1185">Reference proteome</keyword>
<reference evidence="1 2" key="1">
    <citation type="submission" date="2018-08" db="EMBL/GenBank/DDBJ databases">
        <title>A genome reference for cultivated species of the human gut microbiota.</title>
        <authorList>
            <person name="Zou Y."/>
            <person name="Xue W."/>
            <person name="Luo G."/>
        </authorList>
    </citation>
    <scope>NUCLEOTIDE SEQUENCE [LARGE SCALE GENOMIC DNA]</scope>
    <source>
        <strain evidence="1 2">AF24-2</strain>
    </source>
</reference>
<dbReference type="PANTHER" id="PTHR47791:SF4">
    <property type="entry name" value="(PUTATIVE SECRETED PROTEIN)-RELATED"/>
    <property type="match status" value="1"/>
</dbReference>
<name>A0A412GVE6_9BACT</name>
<dbReference type="InterPro" id="IPR005198">
    <property type="entry name" value="Glyco_hydro_76"/>
</dbReference>
<sequence length="395" mass="45761">MKNQILILFIGCLFIFSGCHKVKHESDFAGYAMTLMDSTLMYYKVPGQVLFYETYPKRDADLVTYLAGADTIRKNRVAYLWPTSGMFSALNALQKTTGDKKYENMIESVILPGLECYFDSLRVPGCYQSYLTESGKSDRFYDDNLWLGLDFLDLYEQTGNDAYLASARNIWNFIESGCDSILGGGVYWCEQKKESKNTCSNAPAAVLALRLYSLTKEIHFFRMGQDLYYWTKKNLQDPADYLYFDNITLDGSVNRTKFQYNAGQMLQASVLLYNLTKENLYLEEAQRLASACGQYFFEDFVAEDGESFKAIKNGNVWFVAIMLRGFEELYKVDRNPVYLNSFKKTLQYMWEHNSNQNMLFDDDCFVEKRNESKDTKWLLTQAAMIEMYARLAKIK</sequence>
<dbReference type="PANTHER" id="PTHR47791">
    <property type="entry name" value="MEIOTICALLY UP-REGULATED GENE 191 PROTEIN"/>
    <property type="match status" value="1"/>
</dbReference>
<dbReference type="PROSITE" id="PS51257">
    <property type="entry name" value="PROKAR_LIPOPROTEIN"/>
    <property type="match status" value="1"/>
</dbReference>
<dbReference type="InterPro" id="IPR008928">
    <property type="entry name" value="6-hairpin_glycosidase_sf"/>
</dbReference>
<evidence type="ECO:0000313" key="1">
    <source>
        <dbReference type="EMBL" id="RGR98841.1"/>
    </source>
</evidence>
<protein>
    <submittedName>
        <fullName evidence="1">Alpha-1,6-mannanase</fullName>
    </submittedName>
</protein>
<dbReference type="Proteomes" id="UP000285864">
    <property type="component" value="Unassembled WGS sequence"/>
</dbReference>
<dbReference type="EMBL" id="QRUU01000009">
    <property type="protein sequence ID" value="RGR98841.1"/>
    <property type="molecule type" value="Genomic_DNA"/>
</dbReference>
<proteinExistence type="predicted"/>